<dbReference type="GO" id="GO:0043025">
    <property type="term" value="C:neuronal cell body"/>
    <property type="evidence" value="ECO:0007669"/>
    <property type="project" value="TreeGrafter"/>
</dbReference>
<feature type="transmembrane region" description="Helical" evidence="8">
    <location>
        <begin position="261"/>
        <end position="283"/>
    </location>
</feature>
<feature type="transmembrane region" description="Helical" evidence="8">
    <location>
        <begin position="141"/>
        <end position="167"/>
    </location>
</feature>
<dbReference type="PANTHER" id="PTHR21143:SF133">
    <property type="entry name" value="GUSTATORY AND PHEROMONE RECEPTOR 32A-RELATED"/>
    <property type="match status" value="1"/>
</dbReference>
<evidence type="ECO:0000256" key="3">
    <source>
        <dbReference type="ARBA" id="ARBA00022692"/>
    </source>
</evidence>
<keyword evidence="5 8" id="KW-0472">Membrane</keyword>
<keyword evidence="2 8" id="KW-1003">Cell membrane</keyword>
<dbReference type="GO" id="GO:0007635">
    <property type="term" value="P:chemosensory behavior"/>
    <property type="evidence" value="ECO:0007669"/>
    <property type="project" value="TreeGrafter"/>
</dbReference>
<dbReference type="InterPro" id="IPR013604">
    <property type="entry name" value="7TM_chemorcpt"/>
</dbReference>
<dbReference type="Pfam" id="PF08395">
    <property type="entry name" value="7tm_7"/>
    <property type="match status" value="1"/>
</dbReference>
<dbReference type="GO" id="GO:0050909">
    <property type="term" value="P:sensory perception of taste"/>
    <property type="evidence" value="ECO:0007669"/>
    <property type="project" value="InterPro"/>
</dbReference>
<accession>A0A9J7D9C9</accession>
<dbReference type="GO" id="GO:0030424">
    <property type="term" value="C:axon"/>
    <property type="evidence" value="ECO:0007669"/>
    <property type="project" value="TreeGrafter"/>
</dbReference>
<dbReference type="GeneID" id="101900571"/>
<dbReference type="GO" id="GO:0030425">
    <property type="term" value="C:dendrite"/>
    <property type="evidence" value="ECO:0007669"/>
    <property type="project" value="TreeGrafter"/>
</dbReference>
<organism evidence="9 10">
    <name type="scientific">Musca domestica</name>
    <name type="common">House fly</name>
    <dbReference type="NCBI Taxonomy" id="7370"/>
    <lineage>
        <taxon>Eukaryota</taxon>
        <taxon>Metazoa</taxon>
        <taxon>Ecdysozoa</taxon>
        <taxon>Arthropoda</taxon>
        <taxon>Hexapoda</taxon>
        <taxon>Insecta</taxon>
        <taxon>Pterygota</taxon>
        <taxon>Neoptera</taxon>
        <taxon>Endopterygota</taxon>
        <taxon>Diptera</taxon>
        <taxon>Brachycera</taxon>
        <taxon>Muscomorpha</taxon>
        <taxon>Muscoidea</taxon>
        <taxon>Muscidae</taxon>
        <taxon>Musca</taxon>
    </lineage>
</organism>
<feature type="transmembrane region" description="Helical" evidence="8">
    <location>
        <begin position="52"/>
        <end position="71"/>
    </location>
</feature>
<comment type="function">
    <text evidence="8">Gustatory receptor which mediates acceptance or avoidance behavior, depending on its substrates.</text>
</comment>
<evidence type="ECO:0000256" key="1">
    <source>
        <dbReference type="ARBA" id="ARBA00004651"/>
    </source>
</evidence>
<dbReference type="Proteomes" id="UP001652621">
    <property type="component" value="Unplaced"/>
</dbReference>
<keyword evidence="9" id="KW-1185">Reference proteome</keyword>
<evidence type="ECO:0000256" key="6">
    <source>
        <dbReference type="ARBA" id="ARBA00023170"/>
    </source>
</evidence>
<feature type="transmembrane region" description="Helical" evidence="8">
    <location>
        <begin position="83"/>
        <end position="105"/>
    </location>
</feature>
<dbReference type="RefSeq" id="XP_011294779.3">
    <property type="nucleotide sequence ID" value="XM_011296477.3"/>
</dbReference>
<feature type="transmembrane region" description="Helical" evidence="8">
    <location>
        <begin position="188"/>
        <end position="207"/>
    </location>
</feature>
<keyword evidence="3 8" id="KW-0812">Transmembrane</keyword>
<evidence type="ECO:0000256" key="4">
    <source>
        <dbReference type="ARBA" id="ARBA00022989"/>
    </source>
</evidence>
<name>A0A9J7D9C9_MUSDO</name>
<dbReference type="OrthoDB" id="6366728at2759"/>
<evidence type="ECO:0000256" key="5">
    <source>
        <dbReference type="ARBA" id="ARBA00023136"/>
    </source>
</evidence>
<keyword evidence="7 8" id="KW-0807">Transducer</keyword>
<keyword evidence="4 8" id="KW-1133">Transmembrane helix</keyword>
<comment type="similarity">
    <text evidence="8">Belongs to the insect chemoreceptor superfamily. Gustatory receptor (GR) family.</text>
</comment>
<dbReference type="GO" id="GO:0005886">
    <property type="term" value="C:plasma membrane"/>
    <property type="evidence" value="ECO:0007669"/>
    <property type="project" value="UniProtKB-SubCell"/>
</dbReference>
<dbReference type="GO" id="GO:0008049">
    <property type="term" value="P:male courtship behavior"/>
    <property type="evidence" value="ECO:0007669"/>
    <property type="project" value="TreeGrafter"/>
</dbReference>
<dbReference type="PANTHER" id="PTHR21143">
    <property type="entry name" value="INVERTEBRATE GUSTATORY RECEPTOR"/>
    <property type="match status" value="1"/>
</dbReference>
<dbReference type="AlphaFoldDB" id="A0A9J7D9C9"/>
<comment type="subcellular location">
    <subcellularLocation>
        <location evidence="1 8">Cell membrane</location>
        <topology evidence="1 8">Multi-pass membrane protein</topology>
    </subcellularLocation>
</comment>
<gene>
    <name evidence="10" type="primary">LOC101900571</name>
</gene>
<evidence type="ECO:0000256" key="8">
    <source>
        <dbReference type="RuleBase" id="RU363108"/>
    </source>
</evidence>
<evidence type="ECO:0000256" key="2">
    <source>
        <dbReference type="ARBA" id="ARBA00022475"/>
    </source>
</evidence>
<proteinExistence type="inferred from homology"/>
<keyword evidence="6 8" id="KW-0675">Receptor</keyword>
<dbReference type="VEuPathDB" id="VectorBase:MDOMA2_004863"/>
<evidence type="ECO:0000256" key="7">
    <source>
        <dbReference type="ARBA" id="ARBA00023224"/>
    </source>
</evidence>
<sequence>MYRTKVNISLYKNSLWPLRVLMHICNALPWQFDELNSFDHNGLSCNIICWRLLHQLLVILLVGWLSMLRINHFEDVYYEKTDIFSIGMDAIRYGILTAIHLIVYWENTWKALTYVELFKNFETILQKFRLYLKFEVNTTYLFLYVALLYSMLTLNILITFFVIYLRYLKSLNAIRLLLEQYSETILKFKLLEYALFLVIIVTIQRHLNAFAAHYLRTTVLRLRTMPEGKEQTDILNIIGILQDIHNLLVTNVNHIENYFNWSLPMLILRMFTEIVLTSYWMYYITDYELSRLYHLYGYSSIILQLMFLFVICALCSQSEKLDTQLANILHMSRHQRHNPLLNGLLNEMSLQLYHQQIKFTAGGFVDVNYKVFGKFIFATVCYVVILIQFHMLI</sequence>
<dbReference type="KEGG" id="mde:101900571"/>
<reference evidence="10" key="1">
    <citation type="submission" date="2025-08" db="UniProtKB">
        <authorList>
            <consortium name="RefSeq"/>
        </authorList>
    </citation>
    <scope>IDENTIFICATION</scope>
    <source>
        <strain evidence="10">Aabys</strain>
        <tissue evidence="10">Whole body</tissue>
    </source>
</reference>
<dbReference type="GO" id="GO:0007165">
    <property type="term" value="P:signal transduction"/>
    <property type="evidence" value="ECO:0007669"/>
    <property type="project" value="UniProtKB-KW"/>
</dbReference>
<feature type="transmembrane region" description="Helical" evidence="8">
    <location>
        <begin position="295"/>
        <end position="316"/>
    </location>
</feature>
<evidence type="ECO:0000313" key="10">
    <source>
        <dbReference type="RefSeq" id="XP_011294779.3"/>
    </source>
</evidence>
<evidence type="ECO:0000313" key="9">
    <source>
        <dbReference type="Proteomes" id="UP001652621"/>
    </source>
</evidence>
<feature type="transmembrane region" description="Helical" evidence="8">
    <location>
        <begin position="371"/>
        <end position="392"/>
    </location>
</feature>
<protein>
    <recommendedName>
        <fullName evidence="8">Gustatory receptor</fullName>
    </recommendedName>
</protein>